<dbReference type="Proteomes" id="UP000078576">
    <property type="component" value="Unassembled WGS sequence"/>
</dbReference>
<dbReference type="AlphaFoldDB" id="A0A194V9I4"/>
<proteinExistence type="inferred from homology"/>
<evidence type="ECO:0000313" key="4">
    <source>
        <dbReference type="Proteomes" id="UP000078576"/>
    </source>
</evidence>
<dbReference type="SUPFAM" id="SSF51735">
    <property type="entry name" value="NAD(P)-binding Rossmann-fold domains"/>
    <property type="match status" value="1"/>
</dbReference>
<sequence>MDDVMPWILPIKLLARVGACRRPTAAPVTTETANLAAPKGTVVLTGANGGHGVAIVKKLVSRPDLTALQGIYAVRDVSSAPALQSALQDAVRSHPQDVVSLDLTRLEDVHKLAADINSRVAVGEIPPTRALILSAAYLEFEEQTWTEDGFDIAFASAYLGHWLLTMLLLQSMDRELGRILVIGISAHDFQDKRNNAGGQYKGDKWQTISHDSTEPIAKGTWSTSNDDPLLRGGYRRYGAAKLCQVMMVPELQHRIDTDPVLKNISVLAIDPGSTPTHLVRRGDWKVRSLWTYIMPLLPLLNAHATPTLDSEYYILNMPKTY</sequence>
<organism evidence="3 4">
    <name type="scientific">Cytospora mali</name>
    <name type="common">Apple Valsa canker fungus</name>
    <name type="synonym">Valsa mali</name>
    <dbReference type="NCBI Taxonomy" id="578113"/>
    <lineage>
        <taxon>Eukaryota</taxon>
        <taxon>Fungi</taxon>
        <taxon>Dikarya</taxon>
        <taxon>Ascomycota</taxon>
        <taxon>Pezizomycotina</taxon>
        <taxon>Sordariomycetes</taxon>
        <taxon>Sordariomycetidae</taxon>
        <taxon>Diaporthales</taxon>
        <taxon>Cytosporaceae</taxon>
        <taxon>Cytospora</taxon>
    </lineage>
</organism>
<dbReference type="GO" id="GO:0016491">
    <property type="term" value="F:oxidoreductase activity"/>
    <property type="evidence" value="ECO:0007669"/>
    <property type="project" value="UniProtKB-KW"/>
</dbReference>
<evidence type="ECO:0000256" key="1">
    <source>
        <dbReference type="ARBA" id="ARBA00006484"/>
    </source>
</evidence>
<dbReference type="OrthoDB" id="191139at2759"/>
<dbReference type="EMBL" id="KN714756">
    <property type="protein sequence ID" value="KUI60677.1"/>
    <property type="molecule type" value="Genomic_DNA"/>
</dbReference>
<dbReference type="PANTHER" id="PTHR24320:SF152">
    <property type="entry name" value="SHORT-CHAIN DEHYDROGENASE_REDUCTASE FAMILY PROTEIN"/>
    <property type="match status" value="1"/>
</dbReference>
<dbReference type="InterPro" id="IPR036291">
    <property type="entry name" value="NAD(P)-bd_dom_sf"/>
</dbReference>
<dbReference type="STRING" id="694573.A0A194V9I4"/>
<name>A0A194V9I4_CYTMA</name>
<accession>A0A194V9I4</accession>
<keyword evidence="2" id="KW-0560">Oxidoreductase</keyword>
<comment type="similarity">
    <text evidence="1">Belongs to the short-chain dehydrogenases/reductases (SDR) family.</text>
</comment>
<protein>
    <submittedName>
        <fullName evidence="3">Short-chain dehydrogenase TIC 32, chloroplastic</fullName>
    </submittedName>
</protein>
<keyword evidence="4" id="KW-1185">Reference proteome</keyword>
<dbReference type="PANTHER" id="PTHR24320">
    <property type="entry name" value="RETINOL DEHYDROGENASE"/>
    <property type="match status" value="1"/>
</dbReference>
<reference evidence="4" key="1">
    <citation type="submission" date="2014-12" db="EMBL/GenBank/DDBJ databases">
        <title>Genome Sequence of Valsa Canker Pathogens Uncovers a Specific Adaption of Colonization on Woody Bark.</title>
        <authorList>
            <person name="Yin Z."/>
            <person name="Liu H."/>
            <person name="Gao X."/>
            <person name="Li Z."/>
            <person name="Song N."/>
            <person name="Ke X."/>
            <person name="Dai Q."/>
            <person name="Wu Y."/>
            <person name="Sun Y."/>
            <person name="Xu J.-R."/>
            <person name="Kang Z.K."/>
            <person name="Wang L."/>
            <person name="Huang L."/>
        </authorList>
    </citation>
    <scope>NUCLEOTIDE SEQUENCE [LARGE SCALE GENOMIC DNA]</scope>
    <source>
        <strain evidence="4">SXYL134</strain>
    </source>
</reference>
<dbReference type="Gene3D" id="3.40.50.720">
    <property type="entry name" value="NAD(P)-binding Rossmann-like Domain"/>
    <property type="match status" value="1"/>
</dbReference>
<evidence type="ECO:0000256" key="2">
    <source>
        <dbReference type="ARBA" id="ARBA00023002"/>
    </source>
</evidence>
<evidence type="ECO:0000313" key="3">
    <source>
        <dbReference type="EMBL" id="KUI60677.1"/>
    </source>
</evidence>
<gene>
    <name evidence="3" type="ORF">VP1G_11190</name>
</gene>